<accession>A0AAV1UQ09</accession>
<protein>
    <submittedName>
        <fullName evidence="2">Uncharacterized protein</fullName>
    </submittedName>
</protein>
<dbReference type="Proteomes" id="UP001162060">
    <property type="component" value="Unassembled WGS sequence"/>
</dbReference>
<gene>
    <name evidence="2" type="ORF">PM001_LOCUS20857</name>
</gene>
<evidence type="ECO:0000256" key="1">
    <source>
        <dbReference type="SAM" id="MobiDB-lite"/>
    </source>
</evidence>
<feature type="compositionally biased region" description="Basic and acidic residues" evidence="1">
    <location>
        <begin position="277"/>
        <end position="298"/>
    </location>
</feature>
<feature type="compositionally biased region" description="Basic and acidic residues" evidence="1">
    <location>
        <begin position="249"/>
        <end position="263"/>
    </location>
</feature>
<comment type="caution">
    <text evidence="2">The sequence shown here is derived from an EMBL/GenBank/DDBJ whole genome shotgun (WGS) entry which is preliminary data.</text>
</comment>
<organism evidence="2 3">
    <name type="scientific">Peronospora matthiolae</name>
    <dbReference type="NCBI Taxonomy" id="2874970"/>
    <lineage>
        <taxon>Eukaryota</taxon>
        <taxon>Sar</taxon>
        <taxon>Stramenopiles</taxon>
        <taxon>Oomycota</taxon>
        <taxon>Peronosporomycetes</taxon>
        <taxon>Peronosporales</taxon>
        <taxon>Peronosporaceae</taxon>
        <taxon>Peronospora</taxon>
    </lineage>
</organism>
<dbReference type="AlphaFoldDB" id="A0AAV1UQ09"/>
<sequence length="448" mass="49330">MTIGRTKIKVTLSGSLVYYNVWVGDLAGQEAILGMDFMVPAGVRLDLADGALCLPEKIRIHLAGRRPAYGSKIQHVTAEDQHVVIPVGESRKMKTAIGGAKMKLWVARGPDWVPTVISGSGKTKYLQMTNIGDREIILPTHTISGLCTEGDMVPRTQGFVTVGSGKYKEWQTLAYEATTDWVNELPKAQIGPLVDRPTYVTPKCIVNRPYDALKNIPPAISMVTQQAGDDDLQKADTVDNDREIETKIAMKRDHGTEREEQENRLSSLNVNLADNRAGMDRSEATQRSKEDKPSKIDEADSAEAPVYYHESEDLFAEDIEQHLAVLPEMSTATEEVTIDDIQIGDPDVPLTADQQRLRSLIWRSRHLLMGKGNALPPAARGAICDIDVGGAAPIAQRVRPVAPKYREKLSDLIKRTVGRQDRSAIHVNLGVSDSGDHQEERSGHSPLH</sequence>
<evidence type="ECO:0000313" key="3">
    <source>
        <dbReference type="Proteomes" id="UP001162060"/>
    </source>
</evidence>
<name>A0AAV1UQ09_9STRA</name>
<proteinExistence type="predicted"/>
<dbReference type="EMBL" id="CAKLBY020000222">
    <property type="protein sequence ID" value="CAK7935707.1"/>
    <property type="molecule type" value="Genomic_DNA"/>
</dbReference>
<reference evidence="2" key="1">
    <citation type="submission" date="2024-01" db="EMBL/GenBank/DDBJ databases">
        <authorList>
            <person name="Webb A."/>
        </authorList>
    </citation>
    <scope>NUCLEOTIDE SEQUENCE</scope>
    <source>
        <strain evidence="2">Pm1</strain>
    </source>
</reference>
<feature type="region of interest" description="Disordered" evidence="1">
    <location>
        <begin position="424"/>
        <end position="448"/>
    </location>
</feature>
<feature type="region of interest" description="Disordered" evidence="1">
    <location>
        <begin position="249"/>
        <end position="302"/>
    </location>
</feature>
<feature type="compositionally biased region" description="Basic and acidic residues" evidence="1">
    <location>
        <begin position="434"/>
        <end position="448"/>
    </location>
</feature>
<evidence type="ECO:0000313" key="2">
    <source>
        <dbReference type="EMBL" id="CAK7935707.1"/>
    </source>
</evidence>